<reference evidence="5 6" key="1">
    <citation type="submission" date="2018-10" db="EMBL/GenBank/DDBJ databases">
        <title>Natrarchaeobius chitinivorans gen. nov., sp. nov., and Natrarchaeobius haloalkaliphilus sp. nov., alkaliphilic, chitin-utilizing haloarchaea from hypersaline alkaline lakes.</title>
        <authorList>
            <person name="Sorokin D.Y."/>
            <person name="Elcheninov A.G."/>
            <person name="Kostrikina N.A."/>
            <person name="Bale N.J."/>
            <person name="Sinninghe Damste J.S."/>
            <person name="Khijniak T.V."/>
            <person name="Kublanov I.V."/>
            <person name="Toshchakov S.V."/>
        </authorList>
    </citation>
    <scope>NUCLEOTIDE SEQUENCE [LARGE SCALE GENOMIC DNA]</scope>
    <source>
        <strain evidence="5 6">AArcht7</strain>
    </source>
</reference>
<organism evidence="5 6">
    <name type="scientific">Natrarchaeobius chitinivorans</name>
    <dbReference type="NCBI Taxonomy" id="1679083"/>
    <lineage>
        <taxon>Archaea</taxon>
        <taxon>Methanobacteriati</taxon>
        <taxon>Methanobacteriota</taxon>
        <taxon>Stenosarchaea group</taxon>
        <taxon>Halobacteria</taxon>
        <taxon>Halobacteriales</taxon>
        <taxon>Natrialbaceae</taxon>
        <taxon>Natrarchaeobius</taxon>
    </lineage>
</organism>
<dbReference type="GO" id="GO:1904680">
    <property type="term" value="F:peptide transmembrane transporter activity"/>
    <property type="evidence" value="ECO:0007669"/>
    <property type="project" value="TreeGrafter"/>
</dbReference>
<dbReference type="Proteomes" id="UP000281431">
    <property type="component" value="Unassembled WGS sequence"/>
</dbReference>
<dbReference type="OrthoDB" id="233597at2157"/>
<dbReference type="CDD" id="cd00995">
    <property type="entry name" value="PBP2_NikA_DppA_OppA_like"/>
    <property type="match status" value="1"/>
</dbReference>
<dbReference type="PANTHER" id="PTHR30290:SF9">
    <property type="entry name" value="OLIGOPEPTIDE-BINDING PROTEIN APPA"/>
    <property type="match status" value="1"/>
</dbReference>
<dbReference type="SUPFAM" id="SSF53850">
    <property type="entry name" value="Periplasmic binding protein-like II"/>
    <property type="match status" value="2"/>
</dbReference>
<dbReference type="Gene3D" id="3.10.105.10">
    <property type="entry name" value="Dipeptide-binding Protein, Domain 3"/>
    <property type="match status" value="2"/>
</dbReference>
<evidence type="ECO:0000259" key="4">
    <source>
        <dbReference type="Pfam" id="PF00496"/>
    </source>
</evidence>
<dbReference type="GO" id="GO:0015833">
    <property type="term" value="P:peptide transport"/>
    <property type="evidence" value="ECO:0007669"/>
    <property type="project" value="TreeGrafter"/>
</dbReference>
<dbReference type="AlphaFoldDB" id="A0A3N6PHA6"/>
<keyword evidence="3" id="KW-0732">Signal</keyword>
<sequence>MDCREGKDEAVDRRSVLGGFATVGSLGLAGCISAEDDDPVEAETEAERLILRGFEDEGVDAPVETTIYANAENDERSRWAQLVQHELNETELFDVGFQQLEWGSYEQLCLNMAENEENCLITLDISGGWDPHSYVNLLFHSAHWAPNGFNFNHFADDRVDELIDAGRSESDRTERVEIYEQLQERLLQQLPISILRYGEEATVYRRDSVERWRQYPLPGIEYDTVYAPYAGEYVELADGGDAELVGDAVATVSNPDPIRMHDTTSNMVTSLIYEGLLAVDFEGRPQPQLATDWEQLDETTYRFELREGVTFHNGESLTADHVRFSLERYEGSPRANDVYDWYEGVDVVDDHELEIRLVEEYGPFETSVGLPIVPLAAGDDGEPDLSERPVGTGPYAFAGRDEGEYWRLNRFEDHWFDGDDDVPETPPIETITLRIVSESASRQAALEAGELDVATGLPAESIPDFDEAEGYGVERSVAGAIDFLVYPRYLEPFGNVDVRRGIDRLIPRERIVNEVYAGAGSVGYTPIPSLLAEYADPDFEAAIVDEYLG</sequence>
<keyword evidence="2" id="KW-0813">Transport</keyword>
<dbReference type="Gene3D" id="3.40.190.10">
    <property type="entry name" value="Periplasmic binding protein-like II"/>
    <property type="match status" value="2"/>
</dbReference>
<dbReference type="PROSITE" id="PS51257">
    <property type="entry name" value="PROKAR_LIPOPROTEIN"/>
    <property type="match status" value="1"/>
</dbReference>
<name>A0A3N6PHA6_NATCH</name>
<dbReference type="EMBL" id="REFZ01000007">
    <property type="protein sequence ID" value="RQG99919.1"/>
    <property type="molecule type" value="Genomic_DNA"/>
</dbReference>
<evidence type="ECO:0000256" key="3">
    <source>
        <dbReference type="ARBA" id="ARBA00022729"/>
    </source>
</evidence>
<feature type="domain" description="Solute-binding protein family 5" evidence="4">
    <location>
        <begin position="285"/>
        <end position="537"/>
    </location>
</feature>
<evidence type="ECO:0000256" key="1">
    <source>
        <dbReference type="ARBA" id="ARBA00005695"/>
    </source>
</evidence>
<dbReference type="InterPro" id="IPR039424">
    <property type="entry name" value="SBP_5"/>
</dbReference>
<gene>
    <name evidence="5" type="ORF">EA472_11870</name>
</gene>
<dbReference type="InterPro" id="IPR000914">
    <property type="entry name" value="SBP_5_dom"/>
</dbReference>
<keyword evidence="6" id="KW-1185">Reference proteome</keyword>
<protein>
    <submittedName>
        <fullName evidence="5">ABC transporter substrate-binding protein</fullName>
    </submittedName>
</protein>
<accession>A0A3N6PHA6</accession>
<proteinExistence type="inferred from homology"/>
<dbReference type="PANTHER" id="PTHR30290">
    <property type="entry name" value="PERIPLASMIC BINDING COMPONENT OF ABC TRANSPORTER"/>
    <property type="match status" value="1"/>
</dbReference>
<comment type="caution">
    <text evidence="5">The sequence shown here is derived from an EMBL/GenBank/DDBJ whole genome shotgun (WGS) entry which is preliminary data.</text>
</comment>
<evidence type="ECO:0000313" key="5">
    <source>
        <dbReference type="EMBL" id="RQG99919.1"/>
    </source>
</evidence>
<evidence type="ECO:0000256" key="2">
    <source>
        <dbReference type="ARBA" id="ARBA00022448"/>
    </source>
</evidence>
<dbReference type="Pfam" id="PF00496">
    <property type="entry name" value="SBP_bac_5"/>
    <property type="match status" value="1"/>
</dbReference>
<comment type="similarity">
    <text evidence="1">Belongs to the bacterial solute-binding protein 5 family.</text>
</comment>
<evidence type="ECO:0000313" key="6">
    <source>
        <dbReference type="Proteomes" id="UP000281431"/>
    </source>
</evidence>